<keyword evidence="8" id="KW-1185">Reference proteome</keyword>
<evidence type="ECO:0000256" key="2">
    <source>
        <dbReference type="ARBA" id="ARBA00011322"/>
    </source>
</evidence>
<dbReference type="Pfam" id="PF13558">
    <property type="entry name" value="SbcC_Walker_B"/>
    <property type="match status" value="1"/>
</dbReference>
<sequence>MRLHRMTVTAFGPFAGTQRVDFDALSQGGLFLLHGATGAGKTSVLDAVCYALYGGVPGSRQSRGRAWLRSDHAPPGTATEVVLELTVAGRRLELTRRPEQPRPKRRGSGTTVEKAVTLLREWDPAGDQWQARSRSHQEIGEEIGTLLGMSREQFCQVVLLPQGDFARFLRAGAEERAALLGRLFDTGRFAALERRLAELRGSAQSAVRAGDEHLLALAHRMREAVHEQQDTGPEDALPAFPECAPGEVGLPEAVLAWAAQAREYAAQRLAVGAEAVGFAGQRHESAQRVRLERARRAEHRRACAQLVARTEELRRAEPERERARQRLGLARAAEQIAPAHALRERAAADHRAALHREAVARGELPAELAECSAAQLAERRQRTGERLGELHGARRAEERGVQIGRELDRLDAEVRGSEASLADAESWLVRWPALREDAQRRLDAAYGAATAAEQLAARQEQVGARLEAARLRDGLGREVEAARERALSAREEAVGAQERWLDRRDRRLRGIAAELAAQLASGEPCTVCGSRDHPLPARPTEGQVDSAQEEAALAESRRAEQRREQRERELTEVRRRQERAAADAADGHAGALAAEFSAVAEELGAARRTAGTAPMVREELGRAEGEYERRLAAGRELGGRIASLTAEREALLAERDGLRREVDRLRDGEETVAATARRLEALAERLGEAAEAAREAAGTAQRGKEADAALADAAWKAGFDSPRSAFVAALDAAGQRGLQRALDSWQAEEQALAEAFADPEMRAAAEDPYSDPEAELAEAEQALAAARSALRAAETAHALARSRCLALARLGSQATAGARKSAPGRERADLVVGLAGLAAGTSVDNSRRMRLESYVLAARLEQVAAAASDRLRRMSDGRFELVHSDERVGRGARSGLGLHVVDSWSGRERDTGTLSGGETFFASLALALGLADVVAQEAGGTRLDTLFIDEGFGSLDEQTLDEVLDVLDTLRERDRSVGIVSHVPDLRMRIPAQLEVLKRRDGSRLRHRGTADG</sequence>
<dbReference type="InterPro" id="IPR038729">
    <property type="entry name" value="Rad50/SbcC_AAA"/>
</dbReference>
<comment type="caution">
    <text evidence="7">The sequence shown here is derived from an EMBL/GenBank/DDBJ whole genome shotgun (WGS) entry which is preliminary data.</text>
</comment>
<comment type="similarity">
    <text evidence="1">Belongs to the SMC family. SbcC subfamily.</text>
</comment>
<accession>A0A949JRT0</accession>
<dbReference type="GO" id="GO:0006302">
    <property type="term" value="P:double-strand break repair"/>
    <property type="evidence" value="ECO:0007669"/>
    <property type="project" value="InterPro"/>
</dbReference>
<dbReference type="GO" id="GO:0016887">
    <property type="term" value="F:ATP hydrolysis activity"/>
    <property type="evidence" value="ECO:0007669"/>
    <property type="project" value="InterPro"/>
</dbReference>
<keyword evidence="4" id="KW-0175">Coiled coil</keyword>
<gene>
    <name evidence="7" type="ORF">JGS22_021100</name>
</gene>
<feature type="compositionally biased region" description="Basic and acidic residues" evidence="5">
    <location>
        <begin position="555"/>
        <end position="581"/>
    </location>
</feature>
<protein>
    <recommendedName>
        <fullName evidence="3">Nuclease SbcCD subunit C</fullName>
    </recommendedName>
</protein>
<dbReference type="EMBL" id="JAELVF020000002">
    <property type="protein sequence ID" value="MBU7600061.1"/>
    <property type="molecule type" value="Genomic_DNA"/>
</dbReference>
<comment type="subunit">
    <text evidence="2">Heterodimer of SbcC and SbcD.</text>
</comment>
<dbReference type="Gene3D" id="3.40.50.300">
    <property type="entry name" value="P-loop containing nucleotide triphosphate hydrolases"/>
    <property type="match status" value="2"/>
</dbReference>
<organism evidence="7 8">
    <name type="scientific">Streptomyces tardus</name>
    <dbReference type="NCBI Taxonomy" id="2780544"/>
    <lineage>
        <taxon>Bacteria</taxon>
        <taxon>Bacillati</taxon>
        <taxon>Actinomycetota</taxon>
        <taxon>Actinomycetes</taxon>
        <taxon>Kitasatosporales</taxon>
        <taxon>Streptomycetaceae</taxon>
        <taxon>Streptomyces</taxon>
    </lineage>
</organism>
<dbReference type="SUPFAM" id="SSF52540">
    <property type="entry name" value="P-loop containing nucleoside triphosphate hydrolases"/>
    <property type="match status" value="1"/>
</dbReference>
<evidence type="ECO:0000256" key="5">
    <source>
        <dbReference type="SAM" id="MobiDB-lite"/>
    </source>
</evidence>
<dbReference type="Pfam" id="PF13476">
    <property type="entry name" value="AAA_23"/>
    <property type="match status" value="1"/>
</dbReference>
<proteinExistence type="inferred from homology"/>
<feature type="coiled-coil region" evidence="4">
    <location>
        <begin position="472"/>
        <end position="499"/>
    </location>
</feature>
<reference evidence="7" key="1">
    <citation type="submission" date="2021-06" db="EMBL/GenBank/DDBJ databases">
        <title>Sequencing of actinobacteria type strains.</title>
        <authorList>
            <person name="Nguyen G.-S."/>
            <person name="Wentzel A."/>
        </authorList>
    </citation>
    <scope>NUCLEOTIDE SEQUENCE</scope>
    <source>
        <strain evidence="7">P38-E01</strain>
    </source>
</reference>
<dbReference type="AlphaFoldDB" id="A0A949JRT0"/>
<dbReference type="PANTHER" id="PTHR32114:SF2">
    <property type="entry name" value="ABC TRANSPORTER ABCH.3"/>
    <property type="match status" value="1"/>
</dbReference>
<feature type="coiled-coil region" evidence="4">
    <location>
        <begin position="641"/>
        <end position="696"/>
    </location>
</feature>
<feature type="domain" description="Rad50/SbcC-type AAA" evidence="6">
    <location>
        <begin position="6"/>
        <end position="188"/>
    </location>
</feature>
<evidence type="ECO:0000313" key="8">
    <source>
        <dbReference type="Proteomes" id="UP000694501"/>
    </source>
</evidence>
<dbReference type="Proteomes" id="UP000694501">
    <property type="component" value="Unassembled WGS sequence"/>
</dbReference>
<evidence type="ECO:0000256" key="1">
    <source>
        <dbReference type="ARBA" id="ARBA00006930"/>
    </source>
</evidence>
<evidence type="ECO:0000313" key="7">
    <source>
        <dbReference type="EMBL" id="MBU7600061.1"/>
    </source>
</evidence>
<evidence type="ECO:0000259" key="6">
    <source>
        <dbReference type="Pfam" id="PF13476"/>
    </source>
</evidence>
<evidence type="ECO:0000256" key="3">
    <source>
        <dbReference type="ARBA" id="ARBA00013368"/>
    </source>
</evidence>
<feature type="region of interest" description="Disordered" evidence="5">
    <location>
        <begin position="522"/>
        <end position="588"/>
    </location>
</feature>
<evidence type="ECO:0000256" key="4">
    <source>
        <dbReference type="SAM" id="Coils"/>
    </source>
</evidence>
<dbReference type="InterPro" id="IPR027417">
    <property type="entry name" value="P-loop_NTPase"/>
</dbReference>
<dbReference type="PANTHER" id="PTHR32114">
    <property type="entry name" value="ABC TRANSPORTER ABCH.3"/>
    <property type="match status" value="1"/>
</dbReference>
<name>A0A949JRT0_9ACTN</name>